<dbReference type="InterPro" id="IPR011041">
    <property type="entry name" value="Quinoprot_gluc/sorb_DH_b-prop"/>
</dbReference>
<keyword evidence="1" id="KW-0732">Signal</keyword>
<feature type="domain" description="Glucose/Sorbosone dehydrogenase" evidence="2">
    <location>
        <begin position="44"/>
        <end position="369"/>
    </location>
</feature>
<organism evidence="3 4">
    <name type="scientific">Pannonibacter phragmitetus</name>
    <dbReference type="NCBI Taxonomy" id="121719"/>
    <lineage>
        <taxon>Bacteria</taxon>
        <taxon>Pseudomonadati</taxon>
        <taxon>Pseudomonadota</taxon>
        <taxon>Alphaproteobacteria</taxon>
        <taxon>Hyphomicrobiales</taxon>
        <taxon>Stappiaceae</taxon>
        <taxon>Pannonibacter</taxon>
    </lineage>
</organism>
<gene>
    <name evidence="3" type="primary">yliI</name>
    <name evidence="3" type="ORF">NCTC13350_02122</name>
</gene>
<dbReference type="GO" id="GO:0016491">
    <property type="term" value="F:oxidoreductase activity"/>
    <property type="evidence" value="ECO:0007669"/>
    <property type="project" value="UniProtKB-KW"/>
</dbReference>
<dbReference type="PANTHER" id="PTHR19328:SF75">
    <property type="entry name" value="ALDOSE SUGAR DEHYDROGENASE YLII"/>
    <property type="match status" value="1"/>
</dbReference>
<dbReference type="Pfam" id="PF07995">
    <property type="entry name" value="GSDH"/>
    <property type="match status" value="1"/>
</dbReference>
<dbReference type="Gene3D" id="2.120.10.30">
    <property type="entry name" value="TolB, C-terminal domain"/>
    <property type="match status" value="1"/>
</dbReference>
<dbReference type="InterPro" id="IPR011042">
    <property type="entry name" value="6-blade_b-propeller_TolB-like"/>
</dbReference>
<dbReference type="AlphaFoldDB" id="A0A378ZVK4"/>
<evidence type="ECO:0000256" key="1">
    <source>
        <dbReference type="SAM" id="SignalP"/>
    </source>
</evidence>
<dbReference type="RefSeq" id="WP_026355946.1">
    <property type="nucleotide sequence ID" value="NZ_UGSK01000001.1"/>
</dbReference>
<dbReference type="EC" id="1.1.5.-" evidence="3"/>
<sequence>MPLSRLFPLGLAALMAGAAPAAIAQETVRSKAADFRIVEVATDLEHPWGLAFLPDGRMLVTERPGRLRIVGADGSLSAPLTGLPEIYDSGQGGLLDVILDPDFASNSTIYFSYSTPVERRGTTRIAKAKLTDTGLEDVTVLFTATTPGSNGRHFGSRLVIGTDGYLYASIGDHGADDTAQDLSLHSGKIIRITKDGAPAPDNPFLGTAGALPEIYTYGNRNPQGMTLTPDGEIWANEHGPRGGDEVNVIKAGLNFGWPETTHGRAYSGLPMGEGPEKEGVTPPIQVYVPSIAPSGMAFYQGDAFKGWQGDLFMGALALTHLNRLDMEDGKIVGEERLLEDKGWRIRDVRTGPDGFLYLLTDAEDGKLVRLEPAG</sequence>
<name>A0A378ZVK4_9HYPH</name>
<evidence type="ECO:0000313" key="3">
    <source>
        <dbReference type="EMBL" id="SUB01187.1"/>
    </source>
</evidence>
<dbReference type="PANTHER" id="PTHR19328">
    <property type="entry name" value="HEDGEHOG-INTERACTING PROTEIN"/>
    <property type="match status" value="1"/>
</dbReference>
<feature type="signal peptide" evidence="1">
    <location>
        <begin position="1"/>
        <end position="24"/>
    </location>
</feature>
<dbReference type="OrthoDB" id="9770043at2"/>
<dbReference type="InterPro" id="IPR012938">
    <property type="entry name" value="Glc/Sorbosone_DH"/>
</dbReference>
<reference evidence="3 4" key="1">
    <citation type="submission" date="2018-06" db="EMBL/GenBank/DDBJ databases">
        <authorList>
            <consortium name="Pathogen Informatics"/>
            <person name="Doyle S."/>
        </authorList>
    </citation>
    <scope>NUCLEOTIDE SEQUENCE [LARGE SCALE GENOMIC DNA]</scope>
    <source>
        <strain evidence="3 4">NCTC13350</strain>
    </source>
</reference>
<evidence type="ECO:0000313" key="4">
    <source>
        <dbReference type="Proteomes" id="UP000255000"/>
    </source>
</evidence>
<protein>
    <submittedName>
        <fullName evidence="3">Soluble aldose sugar dehydrogenase yliI</fullName>
        <ecNumber evidence="3">1.1.5.-</ecNumber>
    </submittedName>
</protein>
<dbReference type="Proteomes" id="UP000255000">
    <property type="component" value="Unassembled WGS sequence"/>
</dbReference>
<evidence type="ECO:0000259" key="2">
    <source>
        <dbReference type="Pfam" id="PF07995"/>
    </source>
</evidence>
<keyword evidence="3" id="KW-0560">Oxidoreductase</keyword>
<dbReference type="SUPFAM" id="SSF50952">
    <property type="entry name" value="Soluble quinoprotein glucose dehydrogenase"/>
    <property type="match status" value="1"/>
</dbReference>
<proteinExistence type="predicted"/>
<feature type="chain" id="PRO_5017028357" evidence="1">
    <location>
        <begin position="25"/>
        <end position="374"/>
    </location>
</feature>
<dbReference type="EMBL" id="UGSK01000001">
    <property type="protein sequence ID" value="SUB01187.1"/>
    <property type="molecule type" value="Genomic_DNA"/>
</dbReference>
<accession>A0A378ZVK4</accession>